<evidence type="ECO:0000256" key="7">
    <source>
        <dbReference type="ARBA" id="ARBA00023225"/>
    </source>
</evidence>
<dbReference type="GO" id="GO:0044781">
    <property type="term" value="P:bacterial-type flagellum organization"/>
    <property type="evidence" value="ECO:0007669"/>
    <property type="project" value="UniProtKB-KW"/>
</dbReference>
<evidence type="ECO:0000313" key="11">
    <source>
        <dbReference type="Proteomes" id="UP000568106"/>
    </source>
</evidence>
<evidence type="ECO:0000313" key="10">
    <source>
        <dbReference type="EMBL" id="MBB5315722.1"/>
    </source>
</evidence>
<accession>A0A7W8IEK8</accession>
<feature type="coiled-coil region" evidence="8">
    <location>
        <begin position="56"/>
        <end position="127"/>
    </location>
</feature>
<evidence type="ECO:0000256" key="5">
    <source>
        <dbReference type="ARBA" id="ARBA00022795"/>
    </source>
</evidence>
<sequence length="246" mass="27271">MMISPSESAGAGADRGAAMQLPGRLMKAGARSVSRLEFYPLDRPEPVAEIVAEDKIVEVEALLKEEEALNGKLRSQAEQMSAQVERARSEATAEARLLWEAELQEKIAQERSRLQKIEEEFRQERTRYFAGVESEVVRLALAIAVRVLHREVKLDPLLLTGVVRVALEKVAKDSAVVLRVPVGEIEMWQGVFAAHQDAAMKLVGDERLAAGECVLETNVGRVELGVSAQLEEIERGFFDLMQQRPA</sequence>
<keyword evidence="10" id="KW-0966">Cell projection</keyword>
<keyword evidence="10" id="KW-0282">Flagellum</keyword>
<comment type="caution">
    <text evidence="10">The sequence shown here is derived from an EMBL/GenBank/DDBJ whole genome shotgun (WGS) entry which is preliminary data.</text>
</comment>
<dbReference type="InterPro" id="IPR051472">
    <property type="entry name" value="T3SS_Stator/FliH"/>
</dbReference>
<protein>
    <recommendedName>
        <fullName evidence="3">Flagellar assembly protein FliH</fullName>
    </recommendedName>
</protein>
<dbReference type="AlphaFoldDB" id="A0A7W8IEK8"/>
<keyword evidence="7" id="KW-1006">Bacterial flagellum protein export</keyword>
<dbReference type="PANTHER" id="PTHR34982">
    <property type="entry name" value="YOP PROTEINS TRANSLOCATION PROTEIN L"/>
    <property type="match status" value="1"/>
</dbReference>
<keyword evidence="4" id="KW-0813">Transport</keyword>
<dbReference type="GO" id="GO:0005829">
    <property type="term" value="C:cytosol"/>
    <property type="evidence" value="ECO:0007669"/>
    <property type="project" value="TreeGrafter"/>
</dbReference>
<keyword evidence="11" id="KW-1185">Reference proteome</keyword>
<evidence type="ECO:0000259" key="9">
    <source>
        <dbReference type="Pfam" id="PF02108"/>
    </source>
</evidence>
<keyword evidence="5" id="KW-1005">Bacterial flagellum biogenesis</keyword>
<gene>
    <name evidence="10" type="ORF">HDF09_000372</name>
</gene>
<comment type="similarity">
    <text evidence="2">Belongs to the FliH family.</text>
</comment>
<keyword evidence="10" id="KW-0969">Cilium</keyword>
<evidence type="ECO:0000256" key="2">
    <source>
        <dbReference type="ARBA" id="ARBA00006602"/>
    </source>
</evidence>
<organism evidence="10 11">
    <name type="scientific">Tunturiibacter empetritectus</name>
    <dbReference type="NCBI Taxonomy" id="3069691"/>
    <lineage>
        <taxon>Bacteria</taxon>
        <taxon>Pseudomonadati</taxon>
        <taxon>Acidobacteriota</taxon>
        <taxon>Terriglobia</taxon>
        <taxon>Terriglobales</taxon>
        <taxon>Acidobacteriaceae</taxon>
        <taxon>Tunturiibacter</taxon>
    </lineage>
</organism>
<dbReference type="EMBL" id="JACHDY010000001">
    <property type="protein sequence ID" value="MBB5315722.1"/>
    <property type="molecule type" value="Genomic_DNA"/>
</dbReference>
<evidence type="ECO:0000256" key="8">
    <source>
        <dbReference type="SAM" id="Coils"/>
    </source>
</evidence>
<evidence type="ECO:0000256" key="1">
    <source>
        <dbReference type="ARBA" id="ARBA00003041"/>
    </source>
</evidence>
<proteinExistence type="inferred from homology"/>
<comment type="function">
    <text evidence="1">Needed for flagellar regrowth and assembly.</text>
</comment>
<reference evidence="10" key="1">
    <citation type="submission" date="2020-08" db="EMBL/GenBank/DDBJ databases">
        <title>Genomic Encyclopedia of Type Strains, Phase IV (KMG-V): Genome sequencing to study the core and pangenomes of soil and plant-associated prokaryotes.</title>
        <authorList>
            <person name="Whitman W."/>
        </authorList>
    </citation>
    <scope>NUCLEOTIDE SEQUENCE [LARGE SCALE GENOMIC DNA]</scope>
    <source>
        <strain evidence="10">M8UP27</strain>
    </source>
</reference>
<keyword evidence="6" id="KW-0653">Protein transport</keyword>
<feature type="domain" description="Flagellar assembly protein FliH/Type III secretion system HrpE" evidence="9">
    <location>
        <begin position="109"/>
        <end position="232"/>
    </location>
</feature>
<evidence type="ECO:0000256" key="3">
    <source>
        <dbReference type="ARBA" id="ARBA00016507"/>
    </source>
</evidence>
<dbReference type="GO" id="GO:0015031">
    <property type="term" value="P:protein transport"/>
    <property type="evidence" value="ECO:0007669"/>
    <property type="project" value="UniProtKB-KW"/>
</dbReference>
<dbReference type="PANTHER" id="PTHR34982:SF1">
    <property type="entry name" value="FLAGELLAR ASSEMBLY PROTEIN FLIH"/>
    <property type="match status" value="1"/>
</dbReference>
<evidence type="ECO:0000256" key="4">
    <source>
        <dbReference type="ARBA" id="ARBA00022448"/>
    </source>
</evidence>
<dbReference type="Pfam" id="PF02108">
    <property type="entry name" value="FliH"/>
    <property type="match status" value="1"/>
</dbReference>
<name>A0A7W8IEK8_9BACT</name>
<dbReference type="Proteomes" id="UP000568106">
    <property type="component" value="Unassembled WGS sequence"/>
</dbReference>
<evidence type="ECO:0000256" key="6">
    <source>
        <dbReference type="ARBA" id="ARBA00022927"/>
    </source>
</evidence>
<dbReference type="InterPro" id="IPR018035">
    <property type="entry name" value="Flagellar_FliH/T3SS_HrpE"/>
</dbReference>
<keyword evidence="8" id="KW-0175">Coiled coil</keyword>